<evidence type="ECO:0000256" key="4">
    <source>
        <dbReference type="ARBA" id="ARBA00022490"/>
    </source>
</evidence>
<comment type="function">
    <text evidence="13">Transfers and isomerizes the ribose moiety from AdoMet to the 7-aminomethyl group of 7-deazaguanine (preQ1-tRNA) to give epoxyqueuosine (oQ-tRNA).</text>
</comment>
<evidence type="ECO:0000256" key="14">
    <source>
        <dbReference type="SAM" id="MobiDB-lite"/>
    </source>
</evidence>
<evidence type="ECO:0000256" key="13">
    <source>
        <dbReference type="HAMAP-Rule" id="MF_00113"/>
    </source>
</evidence>
<organism evidence="15 16">
    <name type="scientific">Rhodoferax lacus</name>
    <dbReference type="NCBI Taxonomy" id="2184758"/>
    <lineage>
        <taxon>Bacteria</taxon>
        <taxon>Pseudomonadati</taxon>
        <taxon>Pseudomonadota</taxon>
        <taxon>Betaproteobacteria</taxon>
        <taxon>Burkholderiales</taxon>
        <taxon>Comamonadaceae</taxon>
        <taxon>Rhodoferax</taxon>
    </lineage>
</organism>
<dbReference type="GO" id="GO:0005737">
    <property type="term" value="C:cytoplasm"/>
    <property type="evidence" value="ECO:0007669"/>
    <property type="project" value="UniProtKB-SubCell"/>
</dbReference>
<feature type="compositionally biased region" description="Low complexity" evidence="14">
    <location>
        <begin position="1"/>
        <end position="24"/>
    </location>
</feature>
<evidence type="ECO:0000256" key="9">
    <source>
        <dbReference type="ARBA" id="ARBA00061210"/>
    </source>
</evidence>
<comment type="pathway">
    <text evidence="2 13">tRNA modification; tRNA-queuosine biosynthesis.</text>
</comment>
<accession>A0A3E1R9N6</accession>
<comment type="similarity">
    <text evidence="9 13">Belongs to the QueA family.</text>
</comment>
<dbReference type="SUPFAM" id="SSF111337">
    <property type="entry name" value="QueA-like"/>
    <property type="match status" value="1"/>
</dbReference>
<evidence type="ECO:0000313" key="15">
    <source>
        <dbReference type="EMBL" id="RFO96076.1"/>
    </source>
</evidence>
<dbReference type="GO" id="GO:0051075">
    <property type="term" value="F:S-adenosylmethionine:tRNA ribosyltransferase-isomerase activity"/>
    <property type="evidence" value="ECO:0007669"/>
    <property type="project" value="UniProtKB-EC"/>
</dbReference>
<dbReference type="AlphaFoldDB" id="A0A3E1R9N6"/>
<evidence type="ECO:0000256" key="10">
    <source>
        <dbReference type="ARBA" id="ARBA00066503"/>
    </source>
</evidence>
<sequence>MPHSSGAPSPSASSSTAPLSPDASGRPYTLSDFDFVLPEALIAQHPAPERSGSRLLDGRADAPVDRIFRELPGLLRAGDLLVFNDTKVLNARLFGEKPTGGKVELLVERVLGGNQVAAHMRVSKKPEVGTTIKLLCAPGHEDGLSATLLGRWPDANGQIFRFVLSNDHGDSPYTLMERHGHVPLPPYITHTDSAEDAQRYQTVFAKNPGAVAAPTAALHFDEALLAQLETMGVQRANVTLHVGAGTFQPVKTENLSEHQMHSEWYEVPASTQQAISQCKARGGRVVAVGTTTVRTLESWAKTGLASGDTTIFITPGFAFQHVDLLLTNFHLPKSSLMMLVSAFAGYQPIMALYRHAIANEYRFFSYGDAMLLERLA</sequence>
<dbReference type="Gene3D" id="2.40.10.240">
    <property type="entry name" value="QueA-like"/>
    <property type="match status" value="1"/>
</dbReference>
<dbReference type="OrthoDB" id="9805933at2"/>
<keyword evidence="7 13" id="KW-0671">Queuosine biosynthesis</keyword>
<keyword evidence="4 13" id="KW-0963">Cytoplasm</keyword>
<dbReference type="InterPro" id="IPR042119">
    <property type="entry name" value="QueA_dom2"/>
</dbReference>
<dbReference type="PANTHER" id="PTHR30307">
    <property type="entry name" value="S-ADENOSYLMETHIONINE:TRNA RIBOSYLTRANSFERASE-ISOMERASE"/>
    <property type="match status" value="1"/>
</dbReference>
<dbReference type="NCBIfam" id="NF001140">
    <property type="entry name" value="PRK00147.1"/>
    <property type="match status" value="1"/>
</dbReference>
<dbReference type="Gene3D" id="3.40.1780.10">
    <property type="entry name" value="QueA-like"/>
    <property type="match status" value="1"/>
</dbReference>
<dbReference type="EC" id="2.4.99.17" evidence="10 13"/>
<evidence type="ECO:0000256" key="1">
    <source>
        <dbReference type="ARBA" id="ARBA00004496"/>
    </source>
</evidence>
<dbReference type="Pfam" id="PF02547">
    <property type="entry name" value="Queuosine_synth"/>
    <property type="match status" value="1"/>
</dbReference>
<dbReference type="EMBL" id="QFZK01000010">
    <property type="protein sequence ID" value="RFO96076.1"/>
    <property type="molecule type" value="Genomic_DNA"/>
</dbReference>
<dbReference type="GO" id="GO:0008616">
    <property type="term" value="P:tRNA queuosine(34) biosynthetic process"/>
    <property type="evidence" value="ECO:0007669"/>
    <property type="project" value="UniProtKB-UniRule"/>
</dbReference>
<evidence type="ECO:0000313" key="16">
    <source>
        <dbReference type="Proteomes" id="UP000260665"/>
    </source>
</evidence>
<evidence type="ECO:0000256" key="6">
    <source>
        <dbReference type="ARBA" id="ARBA00022691"/>
    </source>
</evidence>
<feature type="region of interest" description="Disordered" evidence="14">
    <location>
        <begin position="1"/>
        <end position="25"/>
    </location>
</feature>
<gene>
    <name evidence="13" type="primary">queA</name>
    <name evidence="15" type="ORF">DIC66_15265</name>
</gene>
<comment type="subcellular location">
    <subcellularLocation>
        <location evidence="1 13">Cytoplasm</location>
    </subcellularLocation>
</comment>
<dbReference type="InterPro" id="IPR003699">
    <property type="entry name" value="QueA"/>
</dbReference>
<evidence type="ECO:0000256" key="7">
    <source>
        <dbReference type="ARBA" id="ARBA00022785"/>
    </source>
</evidence>
<evidence type="ECO:0000256" key="3">
    <source>
        <dbReference type="ARBA" id="ARBA00011245"/>
    </source>
</evidence>
<evidence type="ECO:0000256" key="8">
    <source>
        <dbReference type="ARBA" id="ARBA00052751"/>
    </source>
</evidence>
<keyword evidence="6 13" id="KW-0949">S-adenosyl-L-methionine</keyword>
<comment type="subunit">
    <text evidence="3 13">Monomer.</text>
</comment>
<keyword evidence="15" id="KW-0413">Isomerase</keyword>
<evidence type="ECO:0000256" key="5">
    <source>
        <dbReference type="ARBA" id="ARBA00022679"/>
    </source>
</evidence>
<dbReference type="RefSeq" id="WP_117178738.1">
    <property type="nucleotide sequence ID" value="NZ_QFZK01000010.1"/>
</dbReference>
<comment type="caution">
    <text evidence="15">The sequence shown here is derived from an EMBL/GenBank/DDBJ whole genome shotgun (WGS) entry which is preliminary data.</text>
</comment>
<protein>
    <recommendedName>
        <fullName evidence="11 13">S-adenosylmethionine:tRNA ribosyltransferase-isomerase</fullName>
        <ecNumber evidence="10 13">2.4.99.17</ecNumber>
    </recommendedName>
    <alternativeName>
        <fullName evidence="12 13">Queuosine biosynthesis protein QueA</fullName>
    </alternativeName>
</protein>
<dbReference type="FunFam" id="3.40.1780.10:FF:000001">
    <property type="entry name" value="S-adenosylmethionine:tRNA ribosyltransferase-isomerase"/>
    <property type="match status" value="1"/>
</dbReference>
<dbReference type="HAMAP" id="MF_00113">
    <property type="entry name" value="QueA"/>
    <property type="match status" value="1"/>
</dbReference>
<keyword evidence="5 13" id="KW-0808">Transferase</keyword>
<proteinExistence type="inferred from homology"/>
<dbReference type="InterPro" id="IPR042118">
    <property type="entry name" value="QueA_dom1"/>
</dbReference>
<reference evidence="15 16" key="1">
    <citation type="submission" date="2018-05" db="EMBL/GenBank/DDBJ databases">
        <title>Rhodoferax soyangensis sp.nov., isolated from an oligotrophic freshwater lake.</title>
        <authorList>
            <person name="Park M."/>
        </authorList>
    </citation>
    <scope>NUCLEOTIDE SEQUENCE [LARGE SCALE GENOMIC DNA]</scope>
    <source>
        <strain evidence="15 16">IMCC26218</strain>
    </source>
</reference>
<comment type="catalytic activity">
    <reaction evidence="8 13">
        <text>7-aminomethyl-7-carbaguanosine(34) in tRNA + S-adenosyl-L-methionine = epoxyqueuosine(34) in tRNA + adenine + L-methionine + 2 H(+)</text>
        <dbReference type="Rhea" id="RHEA:32155"/>
        <dbReference type="Rhea" id="RHEA-COMP:10342"/>
        <dbReference type="Rhea" id="RHEA-COMP:18582"/>
        <dbReference type="ChEBI" id="CHEBI:15378"/>
        <dbReference type="ChEBI" id="CHEBI:16708"/>
        <dbReference type="ChEBI" id="CHEBI:57844"/>
        <dbReference type="ChEBI" id="CHEBI:59789"/>
        <dbReference type="ChEBI" id="CHEBI:82833"/>
        <dbReference type="ChEBI" id="CHEBI:194443"/>
        <dbReference type="EC" id="2.4.99.17"/>
    </reaction>
</comment>
<dbReference type="InterPro" id="IPR036100">
    <property type="entry name" value="QueA_sf"/>
</dbReference>
<keyword evidence="16" id="KW-1185">Reference proteome</keyword>
<evidence type="ECO:0000256" key="12">
    <source>
        <dbReference type="ARBA" id="ARBA00076160"/>
    </source>
</evidence>
<dbReference type="Proteomes" id="UP000260665">
    <property type="component" value="Unassembled WGS sequence"/>
</dbReference>
<dbReference type="UniPathway" id="UPA00392"/>
<evidence type="ECO:0000256" key="11">
    <source>
        <dbReference type="ARBA" id="ARBA00069325"/>
    </source>
</evidence>
<name>A0A3E1R9N6_9BURK</name>
<evidence type="ECO:0000256" key="2">
    <source>
        <dbReference type="ARBA" id="ARBA00004691"/>
    </source>
</evidence>
<dbReference type="NCBIfam" id="TIGR00113">
    <property type="entry name" value="queA"/>
    <property type="match status" value="1"/>
</dbReference>
<dbReference type="PANTHER" id="PTHR30307:SF0">
    <property type="entry name" value="S-ADENOSYLMETHIONINE:TRNA RIBOSYLTRANSFERASE-ISOMERASE"/>
    <property type="match status" value="1"/>
</dbReference>